<dbReference type="InterPro" id="IPR018963">
    <property type="entry name" value="Mycophage_D29_Gp19"/>
</dbReference>
<evidence type="ECO:0008006" key="3">
    <source>
        <dbReference type="Google" id="ProtNLM"/>
    </source>
</evidence>
<reference evidence="1 2" key="1">
    <citation type="submission" date="2017-12" db="EMBL/GenBank/DDBJ databases">
        <title>Phylogenetic diversity of female urinary microbiome.</title>
        <authorList>
            <person name="Thomas-White K."/>
            <person name="Wolfe A.J."/>
        </authorList>
    </citation>
    <scope>NUCLEOTIDE SEQUENCE [LARGE SCALE GENOMIC DNA]</scope>
    <source>
        <strain evidence="1 2">UMB0064</strain>
    </source>
</reference>
<comment type="caution">
    <text evidence="1">The sequence shown here is derived from an EMBL/GenBank/DDBJ whole genome shotgun (WGS) entry which is preliminary data.</text>
</comment>
<protein>
    <recommendedName>
        <fullName evidence="3">Phage gp6-like head-tail connector protein</fullName>
    </recommendedName>
</protein>
<organism evidence="1 2">
    <name type="scientific">Alloscardovia omnicolens</name>
    <dbReference type="NCBI Taxonomy" id="419015"/>
    <lineage>
        <taxon>Bacteria</taxon>
        <taxon>Bacillati</taxon>
        <taxon>Actinomycetota</taxon>
        <taxon>Actinomycetes</taxon>
        <taxon>Bifidobacteriales</taxon>
        <taxon>Bifidobacteriaceae</taxon>
        <taxon>Alloscardovia</taxon>
    </lineage>
</organism>
<dbReference type="Pfam" id="PF09355">
    <property type="entry name" value="Phage_Gp19"/>
    <property type="match status" value="1"/>
</dbReference>
<sequence length="144" mass="16078">MSDTTYATVSDVATELGKQITEDSVEARQITRWINRTVNLIRLHIPVLDSWCEDEQYRLVVNDVIVNTVARKARNPEGMYSQTISADDASVTKTMSTSAGTLGEIVITDTDWDLLLKRVSGGISSIDPILNPEEPVYPRYPLYS</sequence>
<name>A0A2I1M1T7_9BIFI</name>
<gene>
    <name evidence="1" type="ORF">CYJ32_07435</name>
</gene>
<proteinExistence type="predicted"/>
<accession>A0A2I1M1T7</accession>
<dbReference type="AlphaFoldDB" id="A0A2I1M1T7"/>
<dbReference type="Proteomes" id="UP000242263">
    <property type="component" value="Unassembled WGS sequence"/>
</dbReference>
<dbReference type="EMBL" id="PKGU01000006">
    <property type="protein sequence ID" value="PKZ14049.1"/>
    <property type="molecule type" value="Genomic_DNA"/>
</dbReference>
<evidence type="ECO:0000313" key="1">
    <source>
        <dbReference type="EMBL" id="PKZ14049.1"/>
    </source>
</evidence>
<evidence type="ECO:0000313" key="2">
    <source>
        <dbReference type="Proteomes" id="UP000242263"/>
    </source>
</evidence>
<dbReference type="RefSeq" id="WP_101541588.1">
    <property type="nucleotide sequence ID" value="NZ_PKGU01000006.1"/>
</dbReference>